<dbReference type="SMART" id="SM01091">
    <property type="entry name" value="CorC_HlyC"/>
    <property type="match status" value="1"/>
</dbReference>
<dbReference type="Pfam" id="PF00571">
    <property type="entry name" value="CBS"/>
    <property type="match status" value="2"/>
</dbReference>
<dbReference type="InterPro" id="IPR044751">
    <property type="entry name" value="Ion_transp-like_CBS"/>
</dbReference>
<dbReference type="CDD" id="cd04590">
    <property type="entry name" value="CBS_pair_CorC_HlyC_assoc"/>
    <property type="match status" value="1"/>
</dbReference>
<evidence type="ECO:0000313" key="14">
    <source>
        <dbReference type="EMBL" id="ERN53822.1"/>
    </source>
</evidence>
<dbReference type="PROSITE" id="PS51371">
    <property type="entry name" value="CBS"/>
    <property type="match status" value="1"/>
</dbReference>
<evidence type="ECO:0000313" key="15">
    <source>
        <dbReference type="Proteomes" id="UP000017170"/>
    </source>
</evidence>
<keyword evidence="6 8" id="KW-0129">CBS domain</keyword>
<feature type="chain" id="PRO_5004681176" evidence="11">
    <location>
        <begin position="24"/>
        <end position="413"/>
    </location>
</feature>
<organism evidence="14 15">
    <name type="scientific">Alkalihalophilus marmarensis DSM 21297</name>
    <dbReference type="NCBI Taxonomy" id="1188261"/>
    <lineage>
        <taxon>Bacteria</taxon>
        <taxon>Bacillati</taxon>
        <taxon>Bacillota</taxon>
        <taxon>Bacilli</taxon>
        <taxon>Bacillales</taxon>
        <taxon>Bacillaceae</taxon>
        <taxon>Alkalihalophilus</taxon>
    </lineage>
</organism>
<evidence type="ECO:0000256" key="5">
    <source>
        <dbReference type="ARBA" id="ARBA00022989"/>
    </source>
</evidence>
<dbReference type="GO" id="GO:0005886">
    <property type="term" value="C:plasma membrane"/>
    <property type="evidence" value="ECO:0007669"/>
    <property type="project" value="TreeGrafter"/>
</dbReference>
<evidence type="ECO:0000256" key="11">
    <source>
        <dbReference type="SAM" id="SignalP"/>
    </source>
</evidence>
<comment type="caution">
    <text evidence="14">The sequence shown here is derived from an EMBL/GenBank/DDBJ whole genome shotgun (WGS) entry which is preliminary data.</text>
</comment>
<feature type="transmembrane region" description="Helical" evidence="10">
    <location>
        <begin position="114"/>
        <end position="136"/>
    </location>
</feature>
<keyword evidence="5 9" id="KW-1133">Transmembrane helix</keyword>
<dbReference type="PANTHER" id="PTHR22777">
    <property type="entry name" value="HEMOLYSIN-RELATED"/>
    <property type="match status" value="1"/>
</dbReference>
<dbReference type="InterPro" id="IPR046342">
    <property type="entry name" value="CBS_dom_sf"/>
</dbReference>
<dbReference type="RefSeq" id="WP_022627723.1">
    <property type="nucleotide sequence ID" value="NZ_ATAE01000018.1"/>
</dbReference>
<accession>U6SR58</accession>
<dbReference type="EMBL" id="ATAE01000018">
    <property type="protein sequence ID" value="ERN53822.1"/>
    <property type="molecule type" value="Genomic_DNA"/>
</dbReference>
<evidence type="ECO:0000256" key="6">
    <source>
        <dbReference type="ARBA" id="ARBA00023122"/>
    </source>
</evidence>
<evidence type="ECO:0000256" key="7">
    <source>
        <dbReference type="ARBA" id="ARBA00023136"/>
    </source>
</evidence>
<dbReference type="PATRIC" id="fig|1188261.3.peg.1390"/>
<comment type="similarity">
    <text evidence="2">Belongs to the UPF0053 family.</text>
</comment>
<dbReference type="AlphaFoldDB" id="U6SR58"/>
<dbReference type="Gene3D" id="3.30.465.10">
    <property type="match status" value="1"/>
</dbReference>
<dbReference type="Gene3D" id="3.10.580.10">
    <property type="entry name" value="CBS-domain"/>
    <property type="match status" value="1"/>
</dbReference>
<dbReference type="InterPro" id="IPR000644">
    <property type="entry name" value="CBS_dom"/>
</dbReference>
<dbReference type="InterPro" id="IPR005170">
    <property type="entry name" value="Transptr-assoc_dom"/>
</dbReference>
<keyword evidence="7 9" id="KW-0472">Membrane</keyword>
<dbReference type="Pfam" id="PF01595">
    <property type="entry name" value="CNNM"/>
    <property type="match status" value="1"/>
</dbReference>
<keyword evidence="11" id="KW-0732">Signal</keyword>
<feature type="domain" description="CNNM transmembrane" evidence="13">
    <location>
        <begin position="1"/>
        <end position="179"/>
    </location>
</feature>
<dbReference type="Proteomes" id="UP000017170">
    <property type="component" value="Unassembled WGS sequence"/>
</dbReference>
<evidence type="ECO:0000256" key="1">
    <source>
        <dbReference type="ARBA" id="ARBA00004141"/>
    </source>
</evidence>
<evidence type="ECO:0000256" key="3">
    <source>
        <dbReference type="ARBA" id="ARBA00022692"/>
    </source>
</evidence>
<dbReference type="SUPFAM" id="SSF54631">
    <property type="entry name" value="CBS-domain pair"/>
    <property type="match status" value="1"/>
</dbReference>
<evidence type="ECO:0000256" key="9">
    <source>
        <dbReference type="PROSITE-ProRule" id="PRU01193"/>
    </source>
</evidence>
<dbReference type="InterPro" id="IPR016169">
    <property type="entry name" value="FAD-bd_PCMH_sub2"/>
</dbReference>
<dbReference type="InterPro" id="IPR002550">
    <property type="entry name" value="CNNM"/>
</dbReference>
<protein>
    <submittedName>
        <fullName evidence="14">Hemolysin</fullName>
    </submittedName>
</protein>
<feature type="transmembrane region" description="Helical" evidence="10">
    <location>
        <begin position="80"/>
        <end position="102"/>
    </location>
</feature>
<proteinExistence type="inferred from homology"/>
<evidence type="ECO:0000256" key="2">
    <source>
        <dbReference type="ARBA" id="ARBA00006337"/>
    </source>
</evidence>
<keyword evidence="15" id="KW-1185">Reference proteome</keyword>
<evidence type="ECO:0000259" key="13">
    <source>
        <dbReference type="PROSITE" id="PS51846"/>
    </source>
</evidence>
<reference evidence="14 15" key="1">
    <citation type="journal article" date="2013" name="Genome Announc.">
        <title>Genome Sequence of the Extreme Obligate Alkaliphile Bacillus marmarensis Strain DSM 21297.</title>
        <authorList>
            <person name="Wernick D.G."/>
            <person name="Choi K.Y."/>
            <person name="Tat C.A."/>
            <person name="Lafontaine Rivera J.G."/>
            <person name="Liao J.C."/>
        </authorList>
    </citation>
    <scope>NUCLEOTIDE SEQUENCE [LARGE SCALE GENOMIC DNA]</scope>
    <source>
        <strain evidence="14 15">DSM 21297</strain>
    </source>
</reference>
<dbReference type="SUPFAM" id="SSF56176">
    <property type="entry name" value="FAD-binding/transporter-associated domain-like"/>
    <property type="match status" value="1"/>
</dbReference>
<dbReference type="PROSITE" id="PS51846">
    <property type="entry name" value="CNNM"/>
    <property type="match status" value="1"/>
</dbReference>
<keyword evidence="4" id="KW-0677">Repeat</keyword>
<feature type="signal peptide" evidence="11">
    <location>
        <begin position="1"/>
        <end position="23"/>
    </location>
</feature>
<evidence type="ECO:0000256" key="4">
    <source>
        <dbReference type="ARBA" id="ARBA00022737"/>
    </source>
</evidence>
<dbReference type="InterPro" id="IPR036318">
    <property type="entry name" value="FAD-bd_PCMH-like_sf"/>
</dbReference>
<feature type="domain" description="CBS" evidence="12">
    <location>
        <begin position="263"/>
        <end position="321"/>
    </location>
</feature>
<gene>
    <name evidence="14" type="ORF">A33I_10100</name>
</gene>
<sequence>MFIALVFFLFMSFFLSGSETALTAVNKTRVQSRAENNDIKAQKLLELITKPDQFITGILIGNNISNIMLPTLVTIIAIEYGINIGIATGILTVVLIIFAEVLPKSVAATFSTRIAYIVAPVIRVLIVLFKPLIYLLSKFTNIVINILSKGNNEENGFSKEEIKTMVDIALTEGTFVKEESQRIKGAIDFYTKDVRDALKTPRTEIDGLPCDVTFEDARQIVMESNYTRYPIYKDNMDNIVGVFHSKLLLKWSLNPSMEIKDFMDNSPLFVTEFISIERVFKMMLKEKKHLAIVIDEYGGTTGIISHEDIIEAMIGQDIEDETDDAGEVLIQELTDTHITCNGKLTIRRFNEIFKAKVPEEYDTISGFIYKELGHIPNEGETFEFHHLHFEVREMNDNKIVQVRVTKKLKTQLE</sequence>
<name>U6SR58_9BACI</name>
<evidence type="ECO:0000256" key="8">
    <source>
        <dbReference type="PROSITE-ProRule" id="PRU00703"/>
    </source>
</evidence>
<keyword evidence="3 9" id="KW-0812">Transmembrane</keyword>
<comment type="subcellular location">
    <subcellularLocation>
        <location evidence="1">Membrane</location>
        <topology evidence="1">Multi-pass membrane protein</topology>
    </subcellularLocation>
</comment>
<evidence type="ECO:0000259" key="12">
    <source>
        <dbReference type="PROSITE" id="PS51371"/>
    </source>
</evidence>
<evidence type="ECO:0000256" key="10">
    <source>
        <dbReference type="SAM" id="Phobius"/>
    </source>
</evidence>
<dbReference type="PANTHER" id="PTHR22777:SF17">
    <property type="entry name" value="UPF0053 PROTEIN SLL0260"/>
    <property type="match status" value="1"/>
</dbReference>
<dbReference type="Pfam" id="PF03471">
    <property type="entry name" value="CorC_HlyC"/>
    <property type="match status" value="1"/>
</dbReference>
<dbReference type="GO" id="GO:0050660">
    <property type="term" value="F:flavin adenine dinucleotide binding"/>
    <property type="evidence" value="ECO:0007669"/>
    <property type="project" value="InterPro"/>
</dbReference>